<organism evidence="6 7">
    <name type="scientific">Demequina litorisediminis</name>
    <dbReference type="NCBI Taxonomy" id="1849022"/>
    <lineage>
        <taxon>Bacteria</taxon>
        <taxon>Bacillati</taxon>
        <taxon>Actinomycetota</taxon>
        <taxon>Actinomycetes</taxon>
        <taxon>Micrococcales</taxon>
        <taxon>Demequinaceae</taxon>
        <taxon>Demequina</taxon>
    </lineage>
</organism>
<dbReference type="InterPro" id="IPR018060">
    <property type="entry name" value="HTH_AraC"/>
</dbReference>
<sequence>MRALSHDVRRRATTGTDAVPPHHRIRGMDERLARDTVWEEHAHAWGRLAWNEHGASTATLGVRRFTITPAVGLWIPAGAPHSATARAGTWFRAAQFTGTPATFGTQPVAVDITPLLRLLLVRLDEDLAPSSRALTEALILDVLSPSPRENEVRLPGSGLLEPIATAYARAPHDARTLADWADRLGVSTRTITRAFERETGMTFARWVAAVRAERAIAMLAAGEDTEDVASAVGYASVSAFGAAFRRVTGVTPGSYRPAAE</sequence>
<dbReference type="PRINTS" id="PR00032">
    <property type="entry name" value="HTHARAC"/>
</dbReference>
<feature type="region of interest" description="Disordered" evidence="4">
    <location>
        <begin position="1"/>
        <end position="23"/>
    </location>
</feature>
<keyword evidence="1" id="KW-0805">Transcription regulation</keyword>
<dbReference type="SMART" id="SM00342">
    <property type="entry name" value="HTH_ARAC"/>
    <property type="match status" value="1"/>
</dbReference>
<evidence type="ECO:0000256" key="2">
    <source>
        <dbReference type="ARBA" id="ARBA00023125"/>
    </source>
</evidence>
<reference evidence="7" key="1">
    <citation type="journal article" date="2019" name="Int. J. Syst. Evol. Microbiol.">
        <title>The Global Catalogue of Microorganisms (GCM) 10K type strain sequencing project: providing services to taxonomists for standard genome sequencing and annotation.</title>
        <authorList>
            <consortium name="The Broad Institute Genomics Platform"/>
            <consortium name="The Broad Institute Genome Sequencing Center for Infectious Disease"/>
            <person name="Wu L."/>
            <person name="Ma J."/>
        </authorList>
    </citation>
    <scope>NUCLEOTIDE SEQUENCE [LARGE SCALE GENOMIC DNA]</scope>
    <source>
        <strain evidence="7">NBRC 112299</strain>
    </source>
</reference>
<dbReference type="InterPro" id="IPR011051">
    <property type="entry name" value="RmlC_Cupin_sf"/>
</dbReference>
<dbReference type="RefSeq" id="WP_284329403.1">
    <property type="nucleotide sequence ID" value="NZ_BSUN01000001.1"/>
</dbReference>
<keyword evidence="7" id="KW-1185">Reference proteome</keyword>
<evidence type="ECO:0000313" key="7">
    <source>
        <dbReference type="Proteomes" id="UP001157125"/>
    </source>
</evidence>
<accession>A0ABQ6II07</accession>
<proteinExistence type="predicted"/>
<comment type="caution">
    <text evidence="6">The sequence shown here is derived from an EMBL/GenBank/DDBJ whole genome shotgun (WGS) entry which is preliminary data.</text>
</comment>
<dbReference type="PANTHER" id="PTHR11019">
    <property type="entry name" value="HTH-TYPE TRANSCRIPTIONAL REGULATOR NIMR"/>
    <property type="match status" value="1"/>
</dbReference>
<dbReference type="PANTHER" id="PTHR11019:SF199">
    <property type="entry name" value="HTH-TYPE TRANSCRIPTIONAL REGULATOR NIMR"/>
    <property type="match status" value="1"/>
</dbReference>
<evidence type="ECO:0000259" key="5">
    <source>
        <dbReference type="PROSITE" id="PS01124"/>
    </source>
</evidence>
<dbReference type="Pfam" id="PF12833">
    <property type="entry name" value="HTH_18"/>
    <property type="match status" value="1"/>
</dbReference>
<evidence type="ECO:0000313" key="6">
    <source>
        <dbReference type="EMBL" id="GMA36797.1"/>
    </source>
</evidence>
<evidence type="ECO:0000256" key="4">
    <source>
        <dbReference type="SAM" id="MobiDB-lite"/>
    </source>
</evidence>
<evidence type="ECO:0000256" key="3">
    <source>
        <dbReference type="ARBA" id="ARBA00023163"/>
    </source>
</evidence>
<dbReference type="PROSITE" id="PS01124">
    <property type="entry name" value="HTH_ARAC_FAMILY_2"/>
    <property type="match status" value="1"/>
</dbReference>
<feature type="domain" description="HTH araC/xylS-type" evidence="5">
    <location>
        <begin position="157"/>
        <end position="258"/>
    </location>
</feature>
<dbReference type="InterPro" id="IPR009057">
    <property type="entry name" value="Homeodomain-like_sf"/>
</dbReference>
<dbReference type="SUPFAM" id="SSF51182">
    <property type="entry name" value="RmlC-like cupins"/>
    <property type="match status" value="1"/>
</dbReference>
<protein>
    <submittedName>
        <fullName evidence="6">AraC family transcriptional regulator</fullName>
    </submittedName>
</protein>
<keyword evidence="3" id="KW-0804">Transcription</keyword>
<keyword evidence="2" id="KW-0238">DNA-binding</keyword>
<dbReference type="SUPFAM" id="SSF46689">
    <property type="entry name" value="Homeodomain-like"/>
    <property type="match status" value="2"/>
</dbReference>
<gene>
    <name evidence="6" type="ORF">GCM10025876_30010</name>
</gene>
<dbReference type="Gene3D" id="1.10.10.60">
    <property type="entry name" value="Homeodomain-like"/>
    <property type="match status" value="1"/>
</dbReference>
<name>A0ABQ6II07_9MICO</name>
<evidence type="ECO:0000256" key="1">
    <source>
        <dbReference type="ARBA" id="ARBA00023015"/>
    </source>
</evidence>
<dbReference type="InterPro" id="IPR020449">
    <property type="entry name" value="Tscrpt_reg_AraC-type_HTH"/>
</dbReference>
<dbReference type="Proteomes" id="UP001157125">
    <property type="component" value="Unassembled WGS sequence"/>
</dbReference>
<dbReference type="EMBL" id="BSUN01000001">
    <property type="protein sequence ID" value="GMA36797.1"/>
    <property type="molecule type" value="Genomic_DNA"/>
</dbReference>